<keyword evidence="3" id="KW-1185">Reference proteome</keyword>
<dbReference type="PANTHER" id="PTHR35596:SF1">
    <property type="entry name" value="MICROBIAL-TYPE PARG CATALYTIC DOMAIN-CONTAINING PROTEIN"/>
    <property type="match status" value="1"/>
</dbReference>
<sequence length="479" mass="49625">MQIRAPPPQWGGARCQGVVLRQAEGYPEVRIFASPTSGAAVVGTVPSQSSAMELQAVDAFIQVQVGALCGWVGAKNVVRSPAASSRTPWPAQAQQAWAPALPPNPVVAPPLSPCAGAKPLFTFEDSSAYPASPASAASASPSSCSGSAGFNPSWSQASVKVPASLPSYASPSAGRLAGPDYGWIRKANGPGERQLRRSAAEETIAACEAGGYVLDGRQFDLGAVASMCAQTHLVHHAAPARGGGSRARWQRHRPGLLIDVACELTSRHRKVAVVNAASAYHPGGGFLTGGRHALEESLCMRSTFSLSLRKASALARAENVAPPKSCQPATQQGRPWTCHIPELGCLVSPEVEVFRGGTDVGYPFLSQVSKVAVISVAMPNRNPQVRDAPIDAPPDPSSYQALILQKFAAVLASAGRVLGPDGALVIPDVGCGAYGNDPKEVGSLLGEALRQQPGLFAEIHLVGQDGFADAAEGTAKGWC</sequence>
<comment type="caution">
    <text evidence="2">The sequence shown here is derived from an EMBL/GenBank/DDBJ whole genome shotgun (WGS) entry which is preliminary data.</text>
</comment>
<proteinExistence type="predicted"/>
<dbReference type="InterPro" id="IPR043472">
    <property type="entry name" value="Macro_dom-like"/>
</dbReference>
<evidence type="ECO:0000313" key="3">
    <source>
        <dbReference type="Proteomes" id="UP000604046"/>
    </source>
</evidence>
<dbReference type="AlphaFoldDB" id="A0A812NDI9"/>
<dbReference type="Gene3D" id="3.40.220.10">
    <property type="entry name" value="Leucine Aminopeptidase, subunit E, domain 1"/>
    <property type="match status" value="1"/>
</dbReference>
<reference evidence="2" key="1">
    <citation type="submission" date="2021-02" db="EMBL/GenBank/DDBJ databases">
        <authorList>
            <person name="Dougan E. K."/>
            <person name="Rhodes N."/>
            <person name="Thang M."/>
            <person name="Chan C."/>
        </authorList>
    </citation>
    <scope>NUCLEOTIDE SEQUENCE</scope>
</reference>
<dbReference type="Proteomes" id="UP000604046">
    <property type="component" value="Unassembled WGS sequence"/>
</dbReference>
<evidence type="ECO:0000259" key="1">
    <source>
        <dbReference type="Pfam" id="PF10021"/>
    </source>
</evidence>
<dbReference type="Pfam" id="PF10021">
    <property type="entry name" value="PARG_cat_microb"/>
    <property type="match status" value="1"/>
</dbReference>
<dbReference type="InterPro" id="IPR019261">
    <property type="entry name" value="PARG_cat_microbial"/>
</dbReference>
<accession>A0A812NDI9</accession>
<organism evidence="2 3">
    <name type="scientific">Symbiodinium natans</name>
    <dbReference type="NCBI Taxonomy" id="878477"/>
    <lineage>
        <taxon>Eukaryota</taxon>
        <taxon>Sar</taxon>
        <taxon>Alveolata</taxon>
        <taxon>Dinophyceae</taxon>
        <taxon>Suessiales</taxon>
        <taxon>Symbiodiniaceae</taxon>
        <taxon>Symbiodinium</taxon>
    </lineage>
</organism>
<evidence type="ECO:0000313" key="2">
    <source>
        <dbReference type="EMBL" id="CAE7305825.1"/>
    </source>
</evidence>
<gene>
    <name evidence="2" type="ORF">SNAT2548_LOCUS16072</name>
</gene>
<feature type="domain" description="Microbial-type PARG catalytic" evidence="1">
    <location>
        <begin position="200"/>
        <end position="318"/>
    </location>
</feature>
<dbReference type="PANTHER" id="PTHR35596">
    <property type="entry name" value="DUF2263 DOMAIN-CONTAINING PROTEIN"/>
    <property type="match status" value="1"/>
</dbReference>
<dbReference type="EMBL" id="CAJNDS010002073">
    <property type="protein sequence ID" value="CAE7305825.1"/>
    <property type="molecule type" value="Genomic_DNA"/>
</dbReference>
<name>A0A812NDI9_9DINO</name>
<protein>
    <recommendedName>
        <fullName evidence="1">Microbial-type PARG catalytic domain-containing protein</fullName>
    </recommendedName>
</protein>
<dbReference type="OrthoDB" id="427625at2759"/>